<organism evidence="4 5">
    <name type="scientific">Phycomyces blakesleeanus (strain ATCC 8743b / DSM 1359 / FGSC 10004 / NBRC 33097 / NRRL 1555)</name>
    <dbReference type="NCBI Taxonomy" id="763407"/>
    <lineage>
        <taxon>Eukaryota</taxon>
        <taxon>Fungi</taxon>
        <taxon>Fungi incertae sedis</taxon>
        <taxon>Mucoromycota</taxon>
        <taxon>Mucoromycotina</taxon>
        <taxon>Mucoromycetes</taxon>
        <taxon>Mucorales</taxon>
        <taxon>Phycomycetaceae</taxon>
        <taxon>Phycomyces</taxon>
    </lineage>
</organism>
<keyword evidence="3" id="KW-0472">Membrane</keyword>
<evidence type="ECO:0000256" key="2">
    <source>
        <dbReference type="SAM" id="MobiDB-lite"/>
    </source>
</evidence>
<feature type="compositionally biased region" description="Basic and acidic residues" evidence="2">
    <location>
        <begin position="28"/>
        <end position="42"/>
    </location>
</feature>
<name>A0A162Q8I2_PHYB8</name>
<dbReference type="InParanoid" id="A0A162Q8I2"/>
<evidence type="ECO:0000313" key="4">
    <source>
        <dbReference type="EMBL" id="OAD80986.1"/>
    </source>
</evidence>
<dbReference type="EMBL" id="KV440971">
    <property type="protein sequence ID" value="OAD80986.1"/>
    <property type="molecule type" value="Genomic_DNA"/>
</dbReference>
<evidence type="ECO:0000313" key="5">
    <source>
        <dbReference type="Proteomes" id="UP000077315"/>
    </source>
</evidence>
<feature type="transmembrane region" description="Helical" evidence="3">
    <location>
        <begin position="188"/>
        <end position="206"/>
    </location>
</feature>
<keyword evidence="1" id="KW-0238">DNA-binding</keyword>
<keyword evidence="3" id="KW-1133">Transmembrane helix</keyword>
<dbReference type="GO" id="GO:0003677">
    <property type="term" value="F:DNA binding"/>
    <property type="evidence" value="ECO:0007669"/>
    <property type="project" value="UniProtKB-KW"/>
</dbReference>
<keyword evidence="5" id="KW-1185">Reference proteome</keyword>
<dbReference type="STRING" id="763407.A0A162Q8I2"/>
<dbReference type="RefSeq" id="XP_018299026.1">
    <property type="nucleotide sequence ID" value="XM_018434436.1"/>
</dbReference>
<gene>
    <name evidence="4" type="ORF">PHYBLDRAFT_161619</name>
</gene>
<dbReference type="GeneID" id="28995342"/>
<dbReference type="SUPFAM" id="SSF47823">
    <property type="entry name" value="lambda integrase-like, N-terminal domain"/>
    <property type="match status" value="1"/>
</dbReference>
<dbReference type="Proteomes" id="UP000077315">
    <property type="component" value="Unassembled WGS sequence"/>
</dbReference>
<protein>
    <submittedName>
        <fullName evidence="4">Uncharacterized protein</fullName>
    </submittedName>
</protein>
<accession>A0A162Q8I2</accession>
<dbReference type="InterPro" id="IPR010998">
    <property type="entry name" value="Integrase_recombinase_N"/>
</dbReference>
<dbReference type="Gene3D" id="1.10.150.130">
    <property type="match status" value="1"/>
</dbReference>
<evidence type="ECO:0000256" key="3">
    <source>
        <dbReference type="SAM" id="Phobius"/>
    </source>
</evidence>
<feature type="region of interest" description="Disordered" evidence="2">
    <location>
        <begin position="1"/>
        <end position="42"/>
    </location>
</feature>
<dbReference type="VEuPathDB" id="FungiDB:PHYBLDRAFT_161619"/>
<dbReference type="AlphaFoldDB" id="A0A162Q8I2"/>
<reference evidence="5" key="1">
    <citation type="submission" date="2015-06" db="EMBL/GenBank/DDBJ databases">
        <title>Expansion of signal transduction pathways in fungi by whole-genome duplication.</title>
        <authorList>
            <consortium name="DOE Joint Genome Institute"/>
            <person name="Corrochano L.M."/>
            <person name="Kuo A."/>
            <person name="Marcet-Houben M."/>
            <person name="Polaino S."/>
            <person name="Salamov A."/>
            <person name="Villalobos J.M."/>
            <person name="Alvarez M.I."/>
            <person name="Avalos J."/>
            <person name="Benito E.P."/>
            <person name="Benoit I."/>
            <person name="Burger G."/>
            <person name="Camino L.P."/>
            <person name="Canovas D."/>
            <person name="Cerda-Olmedo E."/>
            <person name="Cheng J.-F."/>
            <person name="Dominguez A."/>
            <person name="Elias M."/>
            <person name="Eslava A.P."/>
            <person name="Glaser F."/>
            <person name="Grimwood J."/>
            <person name="Gutierrez G."/>
            <person name="Heitman J."/>
            <person name="Henrissat B."/>
            <person name="Iturriaga E.A."/>
            <person name="Lang B.F."/>
            <person name="Lavin J.L."/>
            <person name="Lee S."/>
            <person name="Li W."/>
            <person name="Lindquist E."/>
            <person name="Lopez-Garcia S."/>
            <person name="Luque E.M."/>
            <person name="Marcos A.T."/>
            <person name="Martin J."/>
            <person name="McCluskey K."/>
            <person name="Medina H.R."/>
            <person name="Miralles-Duran A."/>
            <person name="Miyazaki A."/>
            <person name="Munoz-Torres E."/>
            <person name="Oguiza J.A."/>
            <person name="Ohm R."/>
            <person name="Olmedo M."/>
            <person name="Orejas M."/>
            <person name="Ortiz-Castellanos L."/>
            <person name="Pisabarro A.G."/>
            <person name="Rodriguez-Romero J."/>
            <person name="Ruiz-Herrera J."/>
            <person name="Ruiz-Vazquez R."/>
            <person name="Sanz C."/>
            <person name="Schackwitz W."/>
            <person name="Schmutz J."/>
            <person name="Shahriari M."/>
            <person name="Shelest E."/>
            <person name="Silva-Franco F."/>
            <person name="Soanes D."/>
            <person name="Syed K."/>
            <person name="Tagua V.G."/>
            <person name="Talbot N.J."/>
            <person name="Thon M."/>
            <person name="De vries R.P."/>
            <person name="Wiebenga A."/>
            <person name="Yadav J.S."/>
            <person name="Braun E.L."/>
            <person name="Baker S."/>
            <person name="Garre V."/>
            <person name="Horwitz B."/>
            <person name="Torres-Martinez S."/>
            <person name="Idnurm A."/>
            <person name="Herrera-Estrella A."/>
            <person name="Gabaldon T."/>
            <person name="Grigoriev I.V."/>
        </authorList>
    </citation>
    <scope>NUCLEOTIDE SEQUENCE [LARGE SCALE GENOMIC DNA]</scope>
    <source>
        <strain evidence="5">NRRL 1555(-)</strain>
    </source>
</reference>
<proteinExistence type="predicted"/>
<feature type="transmembrane region" description="Helical" evidence="3">
    <location>
        <begin position="227"/>
        <end position="248"/>
    </location>
</feature>
<keyword evidence="3" id="KW-0812">Transmembrane</keyword>
<evidence type="ECO:0000256" key="1">
    <source>
        <dbReference type="ARBA" id="ARBA00023125"/>
    </source>
</evidence>
<sequence length="249" mass="28472">MNSNSSNHPAETPDIYARMIEAQASTSREAEANRPDNTKRSYASKQKEFREWCDEAFSSVLPEYRYTVVNRTSRRNTGKSIKYSTAISADAFVETDVEPTEVLLQRAMPLLYKKLEDTQNEFNALRREMLTEFRAIQQKMDDLVSGRTSLRFFREDEGERAGIRPMSTPSLPSPAINTESSSQQPAEYFNGFVSFIATAIVIFYFVKLLYSIEHLSKEAYFIQSNSNILIIKIEGFSFIAILNISYLLS</sequence>